<dbReference type="GO" id="GO:0051959">
    <property type="term" value="F:dynein light intermediate chain binding"/>
    <property type="evidence" value="ECO:0007669"/>
    <property type="project" value="InterPro"/>
</dbReference>
<dbReference type="SUPFAM" id="SSF57997">
    <property type="entry name" value="Tropomyosin"/>
    <property type="match status" value="1"/>
</dbReference>
<feature type="coiled-coil region" evidence="11">
    <location>
        <begin position="285"/>
        <end position="375"/>
    </location>
</feature>
<feature type="domain" description="Dynein heavy chain AAA lid" evidence="15">
    <location>
        <begin position="1011"/>
        <end position="1150"/>
    </location>
</feature>
<dbReference type="PANTHER" id="PTHR45703">
    <property type="entry name" value="DYNEIN HEAVY CHAIN"/>
    <property type="match status" value="1"/>
</dbReference>
<proteinExistence type="inferred from homology"/>
<evidence type="ECO:0000256" key="1">
    <source>
        <dbReference type="ARBA" id="ARBA00004245"/>
    </source>
</evidence>
<comment type="subcellular location">
    <subcellularLocation>
        <location evidence="1">Cytoplasm</location>
        <location evidence="1">Cytoskeleton</location>
    </subcellularLocation>
</comment>
<evidence type="ECO:0000259" key="15">
    <source>
        <dbReference type="Pfam" id="PF18198"/>
    </source>
</evidence>
<dbReference type="Gene3D" id="1.10.8.1220">
    <property type="match status" value="1"/>
</dbReference>
<dbReference type="InterPro" id="IPR035706">
    <property type="entry name" value="AAA_9"/>
</dbReference>
<dbReference type="PANTHER" id="PTHR45703:SF22">
    <property type="entry name" value="DYNEIN CYTOPLASMIC 2 HEAVY CHAIN 1"/>
    <property type="match status" value="1"/>
</dbReference>
<evidence type="ECO:0000259" key="16">
    <source>
        <dbReference type="Pfam" id="PF18199"/>
    </source>
</evidence>
<keyword evidence="9" id="KW-0505">Motor protein</keyword>
<keyword evidence="8 11" id="KW-0175">Coiled coil</keyword>
<dbReference type="Pfam" id="PF03028">
    <property type="entry name" value="Dynein_heavy"/>
    <property type="match status" value="1"/>
</dbReference>
<evidence type="ECO:0000256" key="7">
    <source>
        <dbReference type="ARBA" id="ARBA00023017"/>
    </source>
</evidence>
<feature type="domain" description="Dynein heavy chain coiled coil stalk" evidence="13">
    <location>
        <begin position="76"/>
        <end position="406"/>
    </location>
</feature>
<evidence type="ECO:0008006" key="19">
    <source>
        <dbReference type="Google" id="ProtNLM"/>
    </source>
</evidence>
<dbReference type="Gene3D" id="1.20.1270.280">
    <property type="match status" value="1"/>
</dbReference>
<dbReference type="FunFam" id="1.10.8.1220:FF:000003">
    <property type="entry name" value="Dynein cytoplasmic 2 heavy chain 1"/>
    <property type="match status" value="1"/>
</dbReference>
<gene>
    <name evidence="17" type="ORF">HJG59_008629</name>
</gene>
<evidence type="ECO:0000256" key="8">
    <source>
        <dbReference type="ARBA" id="ARBA00023054"/>
    </source>
</evidence>
<dbReference type="Gene3D" id="1.20.920.20">
    <property type="match status" value="1"/>
</dbReference>
<dbReference type="Pfam" id="PF18199">
    <property type="entry name" value="Dynein_C"/>
    <property type="match status" value="1"/>
</dbReference>
<dbReference type="Gene3D" id="3.40.50.300">
    <property type="entry name" value="P-loop containing nucleotide triphosphate hydrolases"/>
    <property type="match status" value="1"/>
</dbReference>
<dbReference type="InterPro" id="IPR043160">
    <property type="entry name" value="Dynein_C_barrel"/>
</dbReference>
<feature type="domain" description="Dynein heavy chain ATP-binding dynein motor region" evidence="14">
    <location>
        <begin position="432"/>
        <end position="656"/>
    </location>
</feature>
<evidence type="ECO:0000256" key="9">
    <source>
        <dbReference type="ARBA" id="ARBA00023175"/>
    </source>
</evidence>
<evidence type="ECO:0000256" key="5">
    <source>
        <dbReference type="ARBA" id="ARBA00022741"/>
    </source>
</evidence>
<keyword evidence="18" id="KW-1185">Reference proteome</keyword>
<protein>
    <recommendedName>
        <fullName evidence="19">Dynein cytoplasmic 2 heavy chain 1</fullName>
    </recommendedName>
</protein>
<comment type="similarity">
    <text evidence="2">Belongs to the dynein heavy chain family.</text>
</comment>
<dbReference type="Pfam" id="PF12777">
    <property type="entry name" value="MT"/>
    <property type="match status" value="1"/>
</dbReference>
<dbReference type="InterPro" id="IPR024743">
    <property type="entry name" value="Dynein_HC_stalk"/>
</dbReference>
<dbReference type="GO" id="GO:0030286">
    <property type="term" value="C:dynein complex"/>
    <property type="evidence" value="ECO:0007669"/>
    <property type="project" value="UniProtKB-KW"/>
</dbReference>
<dbReference type="Pfam" id="PF18198">
    <property type="entry name" value="AAA_lid_11"/>
    <property type="match status" value="1"/>
</dbReference>
<dbReference type="EMBL" id="JACASF010000013">
    <property type="protein sequence ID" value="KAF6437889.1"/>
    <property type="molecule type" value="Genomic_DNA"/>
</dbReference>
<accession>A0A7J8ES04</accession>
<evidence type="ECO:0000313" key="17">
    <source>
        <dbReference type="EMBL" id="KAF6437889.1"/>
    </source>
</evidence>
<dbReference type="InterPro" id="IPR041228">
    <property type="entry name" value="Dynein_C"/>
</dbReference>
<dbReference type="FunFam" id="1.20.1270.280:FF:000006">
    <property type="entry name" value="Dynein cytoplasmic 2 heavy chain 1"/>
    <property type="match status" value="1"/>
</dbReference>
<dbReference type="Gene3D" id="1.10.8.720">
    <property type="entry name" value="Region D6 of dynein motor"/>
    <property type="match status" value="1"/>
</dbReference>
<evidence type="ECO:0000259" key="14">
    <source>
        <dbReference type="Pfam" id="PF12781"/>
    </source>
</evidence>
<dbReference type="InterPro" id="IPR027417">
    <property type="entry name" value="P-loop_NTPase"/>
</dbReference>
<evidence type="ECO:0000259" key="13">
    <source>
        <dbReference type="Pfam" id="PF12777"/>
    </source>
</evidence>
<evidence type="ECO:0000256" key="11">
    <source>
        <dbReference type="SAM" id="Coils"/>
    </source>
</evidence>
<dbReference type="InParanoid" id="A0A7J8ES04"/>
<evidence type="ECO:0000259" key="12">
    <source>
        <dbReference type="Pfam" id="PF03028"/>
    </source>
</evidence>
<dbReference type="InterPro" id="IPR004273">
    <property type="entry name" value="Dynein_heavy_D6_P-loop"/>
</dbReference>
<dbReference type="Gene3D" id="3.10.490.20">
    <property type="match status" value="1"/>
</dbReference>
<dbReference type="GO" id="GO:0008569">
    <property type="term" value="F:minus-end-directed microtubule motor activity"/>
    <property type="evidence" value="ECO:0007669"/>
    <property type="project" value="InterPro"/>
</dbReference>
<evidence type="ECO:0000256" key="2">
    <source>
        <dbReference type="ARBA" id="ARBA00008887"/>
    </source>
</evidence>
<keyword evidence="4" id="KW-0493">Microtubule</keyword>
<comment type="caution">
    <text evidence="17">The sequence shown here is derived from an EMBL/GenBank/DDBJ whole genome shotgun (WGS) entry which is preliminary data.</text>
</comment>
<dbReference type="FunFam" id="3.40.50.300:FF:000598">
    <property type="entry name" value="Dynein cytoplasmic 2 heavy chain 1"/>
    <property type="match status" value="1"/>
</dbReference>
<evidence type="ECO:0000313" key="18">
    <source>
        <dbReference type="Proteomes" id="UP000550707"/>
    </source>
</evidence>
<evidence type="ECO:0000256" key="4">
    <source>
        <dbReference type="ARBA" id="ARBA00022701"/>
    </source>
</evidence>
<dbReference type="FunFam" id="1.20.920.20:FF:000002">
    <property type="entry name" value="Cytoplasmic dynein 1 heavy chain"/>
    <property type="match status" value="1"/>
</dbReference>
<keyword evidence="6" id="KW-0067">ATP-binding</keyword>
<feature type="domain" description="Dynein heavy chain region D6 P-loop" evidence="12">
    <location>
        <begin position="907"/>
        <end position="992"/>
    </location>
</feature>
<name>A0A7J8ES04_MOLMO</name>
<dbReference type="Proteomes" id="UP000550707">
    <property type="component" value="Unassembled WGS sequence"/>
</dbReference>
<dbReference type="Pfam" id="PF12781">
    <property type="entry name" value="AAA_9"/>
    <property type="match status" value="1"/>
</dbReference>
<keyword evidence="7" id="KW-0243">Dynein</keyword>
<dbReference type="GO" id="GO:0005524">
    <property type="term" value="F:ATP binding"/>
    <property type="evidence" value="ECO:0007669"/>
    <property type="project" value="UniProtKB-KW"/>
</dbReference>
<organism evidence="17 18">
    <name type="scientific">Molossus molossus</name>
    <name type="common">Pallas' mastiff bat</name>
    <name type="synonym">Vespertilio molossus</name>
    <dbReference type="NCBI Taxonomy" id="27622"/>
    <lineage>
        <taxon>Eukaryota</taxon>
        <taxon>Metazoa</taxon>
        <taxon>Chordata</taxon>
        <taxon>Craniata</taxon>
        <taxon>Vertebrata</taxon>
        <taxon>Euteleostomi</taxon>
        <taxon>Mammalia</taxon>
        <taxon>Eutheria</taxon>
        <taxon>Laurasiatheria</taxon>
        <taxon>Chiroptera</taxon>
        <taxon>Yangochiroptera</taxon>
        <taxon>Molossidae</taxon>
        <taxon>Molossus</taxon>
    </lineage>
</organism>
<feature type="coiled-coil region" evidence="11">
    <location>
        <begin position="76"/>
        <end position="152"/>
    </location>
</feature>
<feature type="domain" description="Dynein heavy chain C-terminal" evidence="16">
    <location>
        <begin position="1161"/>
        <end position="1453"/>
    </location>
</feature>
<evidence type="ECO:0000256" key="3">
    <source>
        <dbReference type="ARBA" id="ARBA00022490"/>
    </source>
</evidence>
<reference evidence="17 18" key="1">
    <citation type="journal article" date="2020" name="Nature">
        <title>Six reference-quality genomes reveal evolution of bat adaptations.</title>
        <authorList>
            <person name="Jebb D."/>
            <person name="Huang Z."/>
            <person name="Pippel M."/>
            <person name="Hughes G.M."/>
            <person name="Lavrichenko K."/>
            <person name="Devanna P."/>
            <person name="Winkler S."/>
            <person name="Jermiin L.S."/>
            <person name="Skirmuntt E.C."/>
            <person name="Katzourakis A."/>
            <person name="Burkitt-Gray L."/>
            <person name="Ray D.A."/>
            <person name="Sullivan K.A.M."/>
            <person name="Roscito J.G."/>
            <person name="Kirilenko B.M."/>
            <person name="Davalos L.M."/>
            <person name="Corthals A.P."/>
            <person name="Power M.L."/>
            <person name="Jones G."/>
            <person name="Ransome R.D."/>
            <person name="Dechmann D.K.N."/>
            <person name="Locatelli A.G."/>
            <person name="Puechmaille S.J."/>
            <person name="Fedrigo O."/>
            <person name="Jarvis E.D."/>
            <person name="Hiller M."/>
            <person name="Vernes S.C."/>
            <person name="Myers E.W."/>
            <person name="Teeling E.C."/>
        </authorList>
    </citation>
    <scope>NUCLEOTIDE SEQUENCE [LARGE SCALE GENOMIC DNA]</scope>
    <source>
        <strain evidence="17">MMolMol1</strain>
        <tissue evidence="17">Muscle</tissue>
    </source>
</reference>
<dbReference type="FunFam" id="3.10.490.20:FF:000007">
    <property type="entry name" value="Dynein cytoplasmic 2 heavy chain 1"/>
    <property type="match status" value="1"/>
</dbReference>
<dbReference type="FunFam" id="1.10.8.720:FF:000006">
    <property type="entry name" value="cytoplasmic dynein 2 heavy chain 1"/>
    <property type="match status" value="1"/>
</dbReference>
<dbReference type="GO" id="GO:0005874">
    <property type="term" value="C:microtubule"/>
    <property type="evidence" value="ECO:0007669"/>
    <property type="project" value="UniProtKB-KW"/>
</dbReference>
<dbReference type="InterPro" id="IPR026983">
    <property type="entry name" value="DHC"/>
</dbReference>
<dbReference type="GO" id="GO:0045505">
    <property type="term" value="F:dynein intermediate chain binding"/>
    <property type="evidence" value="ECO:0007669"/>
    <property type="project" value="InterPro"/>
</dbReference>
<dbReference type="InterPro" id="IPR042219">
    <property type="entry name" value="AAA_lid_11_sf"/>
</dbReference>
<sequence>MLFNETGSEEKYGDKKRKEEKKKYSVDSDFLKLFLLIHESCKVCGATPSRYMTFLHVYSAISSSKKKELLKRQSHLQAGVSKLNEAKALVDELNRKAGEQSILLKTKQDEADAALQEITVSMQDASEQKTELERLKHRIADEVVKIEERKNKIDDELKEVQPLVNEAKLAVGNIKPESLSEIRSLRMPPDVIRDILEGVLRLMGIFDTSWVSMKSFLAKRGVREDIATFDARNIPKEIRESVEELLFKNKGSFDPKNAKRASTAAAPLAAWVKANVQYSHVLERIQPLETEQAALESNLKKTENRKRKLEELLNSVGQKVSELKEKFQSRTSEAAKLEVEVSKAQETIKAAEILINQLDREHKRWNAQVAEITEELATLPKRAQLAAAFITYLSAAPEGLRKTCLEEWTKSAGLEKFDLRRFLCTESEQLIWKSEGLPSDDLSIENAIVILQIVGLRSWSRVCPFLIDPSSQATEWLKTHLKDSRLEVINQQDSNFITALELAVRFGKTLIIQEMDGVEPVLYPLLRRDLVAQGPRYVVQIGDKIIDYNEEFRLFLSTRNPNPFIPPDAASIVTEVNFTTTRSGLRGQLLALTIQHEKPDLEEQKTKLLQQEEDKKIQLAKLEESLLETLATSQGNILENKDLIESLNQTKASSALIQESLKESYKLQIFLDQERDAYLPLAESASRMYFIISDLSKINNMYRFSLTAFLRLFQRALQNKQDSENTEQRIQSLISSLKHMVYEYICRCLFKADQLMFALHFVRGMHPEHFQENEWDTFTGVVVGDMLRKADSQQRIRDQLPSWIDQERSWAVATLKIALPSLYQTLCFEDVALWHTYYHHSMCEQEFPSSLAKKVSLFQQVLVVQALRPDRLQSAMALFACRTLGLKELSPLPLNLKRLYKETLEIEPILIIISPGADPSQELQELANAERSGECYHQVAMGQGQADLAIQMLKECAHNGDWLCLKNLHLVVSWLPVLEKSPPGLKKNLMRTYESWTPEQINKKGNIHRAHALFSFAWFHAACQERRNYIPQGWTKFYEFSLSDLRAGYNIIDRLFDGTKDVQWEFLQGLLENAIYGGRIDNYFDLRVLQSYLKQFFNSSIIDVLNQRNKKSTFPYSLSLPKSCSILDYRAVIEKLPEDDKPNFFGLPANIARSSQRMISSQVISQLRILGRSVTAGCKFDREIWSNELSPVLNLWKKLNQNSNLIHQKVSPPNDRQGSPILSFIVLEQFNAIRLVQSVHQSLAALSKVIRGATLLSSEVQKLASALLNQKCPLIWQSKWEGPEDPLQYLRGLVSRTLAIQSWVERAEKQTLLSETLDLSELFHPDTFLNALRQETARAVGCSVDSLKFVASWKGRLQEAKLQIKVSGLFLEGCSFDGNRLSENEHDSPSVSSVLPCFMGWIPQGAYGPYSPEECIPLPLYTSAERDRVVANIDVPCGGGQDQWIQCGAALFLKNQ</sequence>
<keyword evidence="10" id="KW-0206">Cytoskeleton</keyword>
<dbReference type="InterPro" id="IPR041658">
    <property type="entry name" value="AAA_lid_11"/>
</dbReference>
<keyword evidence="3" id="KW-0963">Cytoplasm</keyword>
<dbReference type="GO" id="GO:0007018">
    <property type="term" value="P:microtubule-based movement"/>
    <property type="evidence" value="ECO:0007669"/>
    <property type="project" value="InterPro"/>
</dbReference>
<evidence type="ECO:0000256" key="10">
    <source>
        <dbReference type="ARBA" id="ARBA00023212"/>
    </source>
</evidence>
<keyword evidence="5" id="KW-0547">Nucleotide-binding</keyword>
<evidence type="ECO:0000256" key="6">
    <source>
        <dbReference type="ARBA" id="ARBA00022840"/>
    </source>
</evidence>
<dbReference type="Gene3D" id="6.10.140.1060">
    <property type="match status" value="1"/>
</dbReference>